<accession>A0ABR8Z4Z8</accession>
<dbReference type="PANTHER" id="PTHR36836">
    <property type="entry name" value="COLANIC ACID BIOSYNTHESIS PROTEIN WCAK"/>
    <property type="match status" value="1"/>
</dbReference>
<proteinExistence type="predicted"/>
<reference evidence="2 3" key="1">
    <citation type="submission" date="2020-08" db="EMBL/GenBank/DDBJ databases">
        <title>A Genomic Blueprint of the Chicken Gut Microbiome.</title>
        <authorList>
            <person name="Gilroy R."/>
            <person name="Ravi A."/>
            <person name="Getino M."/>
            <person name="Pursley I."/>
            <person name="Horton D.L."/>
            <person name="Alikhan N.-F."/>
            <person name="Baker D."/>
            <person name="Gharbi K."/>
            <person name="Hall N."/>
            <person name="Watson M."/>
            <person name="Adriaenssens E.M."/>
            <person name="Foster-Nyarko E."/>
            <person name="Jarju S."/>
            <person name="Secka A."/>
            <person name="Antonio M."/>
            <person name="Oren A."/>
            <person name="Chaudhuri R."/>
            <person name="La Ragione R.M."/>
            <person name="Hildebrand F."/>
            <person name="Pallen M.J."/>
        </authorList>
    </citation>
    <scope>NUCLEOTIDE SEQUENCE [LARGE SCALE GENOMIC DNA]</scope>
    <source>
        <strain evidence="2 3">Sa1BUA1</strain>
    </source>
</reference>
<dbReference type="InterPro" id="IPR007345">
    <property type="entry name" value="Polysacch_pyruvyl_Trfase"/>
</dbReference>
<keyword evidence="3" id="KW-1185">Reference proteome</keyword>
<comment type="caution">
    <text evidence="2">The sequence shown here is derived from an EMBL/GenBank/DDBJ whole genome shotgun (WGS) entry which is preliminary data.</text>
</comment>
<name>A0ABR8Z4Z8_9MICO</name>
<dbReference type="EMBL" id="JACSPO010000010">
    <property type="protein sequence ID" value="MBD8063395.1"/>
    <property type="molecule type" value="Genomic_DNA"/>
</dbReference>
<keyword evidence="2" id="KW-0808">Transferase</keyword>
<dbReference type="Pfam" id="PF04230">
    <property type="entry name" value="PS_pyruv_trans"/>
    <property type="match status" value="1"/>
</dbReference>
<dbReference type="Proteomes" id="UP000661894">
    <property type="component" value="Unassembled WGS sequence"/>
</dbReference>
<sequence length="351" mass="38929">MSNFGDDLFRATIVARGSDLWPSARVRTSAPRDRSTISGRVYQSASKVGAVLRLAYAVRDFRWADDIVLGGGSVFQSVKGRHVMEAWLARHRLRRLSALGVSFGPFSTATDEREVSDFARAFERIVVRDRPSMEFAELWGIENKVKFGGDLAALYPFETELSTQSDGLIRIGIMPCEYKGLDRGAYLDGISAFLAALKDIHGARLRVTSIALNYHPTNGDLDLAKEVARTARTHTDEVQLHSYSGDLAETLGVIRRQSFNVATRLHGGVVSYLTETPFAQVNYHPKCADFMDDIGAPEAAAVSADADVSRWRALAQYSRTYSRPQKSVDDYRQRAESTYVYGATRNDGRGK</sequence>
<feature type="domain" description="Polysaccharide pyruvyl transferase" evidence="1">
    <location>
        <begin position="3"/>
        <end position="284"/>
    </location>
</feature>
<evidence type="ECO:0000259" key="1">
    <source>
        <dbReference type="Pfam" id="PF04230"/>
    </source>
</evidence>
<gene>
    <name evidence="2" type="ORF">H9624_13805</name>
</gene>
<evidence type="ECO:0000313" key="3">
    <source>
        <dbReference type="Proteomes" id="UP000661894"/>
    </source>
</evidence>
<dbReference type="GO" id="GO:0016740">
    <property type="term" value="F:transferase activity"/>
    <property type="evidence" value="ECO:0007669"/>
    <property type="project" value="UniProtKB-KW"/>
</dbReference>
<organism evidence="2 3">
    <name type="scientific">Oceanitalea stevensii</name>
    <dbReference type="NCBI Taxonomy" id="2763072"/>
    <lineage>
        <taxon>Bacteria</taxon>
        <taxon>Bacillati</taxon>
        <taxon>Actinomycetota</taxon>
        <taxon>Actinomycetes</taxon>
        <taxon>Micrococcales</taxon>
        <taxon>Bogoriellaceae</taxon>
        <taxon>Georgenia</taxon>
    </lineage>
</organism>
<evidence type="ECO:0000313" key="2">
    <source>
        <dbReference type="EMBL" id="MBD8063395.1"/>
    </source>
</evidence>
<protein>
    <submittedName>
        <fullName evidence="2">Polysaccharide pyruvyl transferase family protein</fullName>
    </submittedName>
</protein>
<dbReference type="RefSeq" id="WP_251840493.1">
    <property type="nucleotide sequence ID" value="NZ_JACSPO010000010.1"/>
</dbReference>
<dbReference type="PANTHER" id="PTHR36836:SF1">
    <property type="entry name" value="COLANIC ACID BIOSYNTHESIS PROTEIN WCAK"/>
    <property type="match status" value="1"/>
</dbReference>